<comment type="caution">
    <text evidence="2">The sequence shown here is derived from an EMBL/GenBank/DDBJ whole genome shotgun (WGS) entry which is preliminary data.</text>
</comment>
<evidence type="ECO:0000313" key="2">
    <source>
        <dbReference type="EMBL" id="RVW52106.1"/>
    </source>
</evidence>
<gene>
    <name evidence="2" type="ORF">CK203_095091</name>
</gene>
<name>A0A438EWQ9_VITVI</name>
<evidence type="ECO:0000256" key="1">
    <source>
        <dbReference type="SAM" id="Phobius"/>
    </source>
</evidence>
<evidence type="ECO:0000313" key="3">
    <source>
        <dbReference type="Proteomes" id="UP000288805"/>
    </source>
</evidence>
<sequence>MSPQEWSSDNGILPVRRGGGFVEEGITSDTVLGIMFGLAVWIGVLLRQLCIKVFGRHCLIVYLMENVKEMAISSSLSTKAKIDSLLRGIDSITSGFEADISKGEPTCLKCNNMIARPTNLDWMCMRLVDWNCPQWACVETGALKFQHSGGFWPL</sequence>
<proteinExistence type="predicted"/>
<dbReference type="EMBL" id="QGNW01001173">
    <property type="protein sequence ID" value="RVW52106.1"/>
    <property type="molecule type" value="Genomic_DNA"/>
</dbReference>
<reference evidence="2 3" key="1">
    <citation type="journal article" date="2018" name="PLoS Genet.">
        <title>Population sequencing reveals clonal diversity and ancestral inbreeding in the grapevine cultivar Chardonnay.</title>
        <authorList>
            <person name="Roach M.J."/>
            <person name="Johnson D.L."/>
            <person name="Bohlmann J."/>
            <person name="van Vuuren H.J."/>
            <person name="Jones S.J."/>
            <person name="Pretorius I.S."/>
            <person name="Schmidt S.A."/>
            <person name="Borneman A.R."/>
        </authorList>
    </citation>
    <scope>NUCLEOTIDE SEQUENCE [LARGE SCALE GENOMIC DNA]</scope>
    <source>
        <strain evidence="3">cv. Chardonnay</strain>
        <tissue evidence="2">Leaf</tissue>
    </source>
</reference>
<keyword evidence="1" id="KW-0472">Membrane</keyword>
<accession>A0A438EWQ9</accession>
<keyword evidence="1" id="KW-1133">Transmembrane helix</keyword>
<feature type="transmembrane region" description="Helical" evidence="1">
    <location>
        <begin position="26"/>
        <end position="46"/>
    </location>
</feature>
<organism evidence="2 3">
    <name type="scientific">Vitis vinifera</name>
    <name type="common">Grape</name>
    <dbReference type="NCBI Taxonomy" id="29760"/>
    <lineage>
        <taxon>Eukaryota</taxon>
        <taxon>Viridiplantae</taxon>
        <taxon>Streptophyta</taxon>
        <taxon>Embryophyta</taxon>
        <taxon>Tracheophyta</taxon>
        <taxon>Spermatophyta</taxon>
        <taxon>Magnoliopsida</taxon>
        <taxon>eudicotyledons</taxon>
        <taxon>Gunneridae</taxon>
        <taxon>Pentapetalae</taxon>
        <taxon>rosids</taxon>
        <taxon>Vitales</taxon>
        <taxon>Vitaceae</taxon>
        <taxon>Viteae</taxon>
        <taxon>Vitis</taxon>
    </lineage>
</organism>
<keyword evidence="1" id="KW-0812">Transmembrane</keyword>
<dbReference type="Proteomes" id="UP000288805">
    <property type="component" value="Unassembled WGS sequence"/>
</dbReference>
<dbReference type="AlphaFoldDB" id="A0A438EWQ9"/>
<protein>
    <submittedName>
        <fullName evidence="2">Uncharacterized protein</fullName>
    </submittedName>
</protein>